<reference evidence="1" key="1">
    <citation type="submission" date="2013-07" db="EMBL/GenBank/DDBJ databases">
        <title>The genome of Eucalyptus grandis.</title>
        <authorList>
            <person name="Schmutz J."/>
            <person name="Hayes R."/>
            <person name="Myburg A."/>
            <person name="Tuskan G."/>
            <person name="Grattapaglia D."/>
            <person name="Rokhsar D.S."/>
        </authorList>
    </citation>
    <scope>NUCLEOTIDE SEQUENCE</scope>
    <source>
        <tissue evidence="1">Leaf extractions</tissue>
    </source>
</reference>
<evidence type="ECO:0000313" key="1">
    <source>
        <dbReference type="EMBL" id="KCW79688.1"/>
    </source>
</evidence>
<protein>
    <submittedName>
        <fullName evidence="1">Uncharacterized protein</fullName>
    </submittedName>
</protein>
<sequence>MEPIISARSNTYIDLITCFHFIDRHNPVVTTIQHQPMRKLLSIHPTPATTPSIPPCLNLCHLRYNHSTRLRYIWRNHH</sequence>
<name>A0A059CMK0_EUCGR</name>
<proteinExistence type="predicted"/>
<dbReference type="EMBL" id="KK198755">
    <property type="protein sequence ID" value="KCW79688.1"/>
    <property type="molecule type" value="Genomic_DNA"/>
</dbReference>
<gene>
    <name evidence="1" type="ORF">EUGRSUZ_C01040</name>
</gene>
<dbReference type="Gramene" id="KCW79688">
    <property type="protein sequence ID" value="KCW79688"/>
    <property type="gene ID" value="EUGRSUZ_C01040"/>
</dbReference>
<accession>A0A059CMK0</accession>
<organism evidence="1">
    <name type="scientific">Eucalyptus grandis</name>
    <name type="common">Flooded gum</name>
    <dbReference type="NCBI Taxonomy" id="71139"/>
    <lineage>
        <taxon>Eukaryota</taxon>
        <taxon>Viridiplantae</taxon>
        <taxon>Streptophyta</taxon>
        <taxon>Embryophyta</taxon>
        <taxon>Tracheophyta</taxon>
        <taxon>Spermatophyta</taxon>
        <taxon>Magnoliopsida</taxon>
        <taxon>eudicotyledons</taxon>
        <taxon>Gunneridae</taxon>
        <taxon>Pentapetalae</taxon>
        <taxon>rosids</taxon>
        <taxon>malvids</taxon>
        <taxon>Myrtales</taxon>
        <taxon>Myrtaceae</taxon>
        <taxon>Myrtoideae</taxon>
        <taxon>Eucalypteae</taxon>
        <taxon>Eucalyptus</taxon>
    </lineage>
</organism>
<dbReference type="InParanoid" id="A0A059CMK0"/>
<dbReference type="AlphaFoldDB" id="A0A059CMK0"/>